<dbReference type="InterPro" id="IPR050563">
    <property type="entry name" value="4-hydroxybenzoyl-CoA_TE"/>
</dbReference>
<dbReference type="SUPFAM" id="SSF54637">
    <property type="entry name" value="Thioesterase/thiol ester dehydrase-isomerase"/>
    <property type="match status" value="1"/>
</dbReference>
<keyword evidence="2" id="KW-0378">Hydrolase</keyword>
<dbReference type="PANTHER" id="PTHR31793">
    <property type="entry name" value="4-HYDROXYBENZOYL-COA THIOESTERASE FAMILY MEMBER"/>
    <property type="match status" value="1"/>
</dbReference>
<comment type="caution">
    <text evidence="3">The sequence shown here is derived from an EMBL/GenBank/DDBJ whole genome shotgun (WGS) entry which is preliminary data.</text>
</comment>
<proteinExistence type="inferred from homology"/>
<organism evidence="3 4">
    <name type="scientific">Pseudomonas putida</name>
    <name type="common">Arthrobacter siderocapsulatus</name>
    <dbReference type="NCBI Taxonomy" id="303"/>
    <lineage>
        <taxon>Bacteria</taxon>
        <taxon>Pseudomonadati</taxon>
        <taxon>Pseudomonadota</taxon>
        <taxon>Gammaproteobacteria</taxon>
        <taxon>Pseudomonadales</taxon>
        <taxon>Pseudomonadaceae</taxon>
        <taxon>Pseudomonas</taxon>
    </lineage>
</organism>
<protein>
    <submittedName>
        <fullName evidence="3">Thioesterase</fullName>
    </submittedName>
</protein>
<accession>A0A1X0ZUV0</accession>
<sequence length="150" mass="16960">MNHLRRREHYRHYTPITTRWHDNDVYGHVNNVVYYSFFDSAVNRLLVQEGGLDIDQGRVIALVVSSACDYQAPVAFPHDIEVGLAVSRLGNTSVHYQLAVFLAGQPLACATGRFVHVFVDREGRRPVPVPDCLRHVLSELQPLSPEEQPS</sequence>
<dbReference type="RefSeq" id="WP_021784036.1">
    <property type="nucleotide sequence ID" value="NZ_CP047152.1"/>
</dbReference>
<name>A0A1X0ZUV0_PSEPU</name>
<dbReference type="GO" id="GO:0047617">
    <property type="term" value="F:fatty acyl-CoA hydrolase activity"/>
    <property type="evidence" value="ECO:0007669"/>
    <property type="project" value="TreeGrafter"/>
</dbReference>
<dbReference type="Proteomes" id="UP000237378">
    <property type="component" value="Unassembled WGS sequence"/>
</dbReference>
<evidence type="ECO:0000256" key="1">
    <source>
        <dbReference type="ARBA" id="ARBA00005953"/>
    </source>
</evidence>
<dbReference type="Gene3D" id="3.10.129.10">
    <property type="entry name" value="Hotdog Thioesterase"/>
    <property type="match status" value="1"/>
</dbReference>
<reference evidence="3 4" key="2">
    <citation type="submission" date="2018-03" db="EMBL/GenBank/DDBJ databases">
        <title>Draft genome of Pseudomonas putida strain KH-18-2.</title>
        <authorList>
            <person name="Yoshizawa S."/>
            <person name="Khan N.H."/>
            <person name="Nishimura M."/>
            <person name="Chiura H.X."/>
            <person name="Ogura Y."/>
            <person name="Hayashi T."/>
            <person name="Kogure K."/>
        </authorList>
    </citation>
    <scope>NUCLEOTIDE SEQUENCE [LARGE SCALE GENOMIC DNA]</scope>
    <source>
        <strain evidence="3 4">KH-18-2</strain>
    </source>
</reference>
<dbReference type="AlphaFoldDB" id="A0A1X0ZUV0"/>
<evidence type="ECO:0000313" key="3">
    <source>
        <dbReference type="EMBL" id="POG13774.1"/>
    </source>
</evidence>
<dbReference type="Pfam" id="PF13279">
    <property type="entry name" value="4HBT_2"/>
    <property type="match status" value="1"/>
</dbReference>
<dbReference type="PANTHER" id="PTHR31793:SF27">
    <property type="entry name" value="NOVEL THIOESTERASE SUPERFAMILY DOMAIN AND SAPOSIN A-TYPE DOMAIN CONTAINING PROTEIN (0610012H03RIK)"/>
    <property type="match status" value="1"/>
</dbReference>
<gene>
    <name evidence="3" type="ORF">BGP82_04830</name>
</gene>
<evidence type="ECO:0000313" key="4">
    <source>
        <dbReference type="Proteomes" id="UP000237378"/>
    </source>
</evidence>
<comment type="similarity">
    <text evidence="1">Belongs to the 4-hydroxybenzoyl-CoA thioesterase family.</text>
</comment>
<dbReference type="CDD" id="cd00586">
    <property type="entry name" value="4HBT"/>
    <property type="match status" value="1"/>
</dbReference>
<dbReference type="EMBL" id="MING01000019">
    <property type="protein sequence ID" value="POG13774.1"/>
    <property type="molecule type" value="Genomic_DNA"/>
</dbReference>
<dbReference type="InterPro" id="IPR029069">
    <property type="entry name" value="HotDog_dom_sf"/>
</dbReference>
<reference evidence="3 4" key="1">
    <citation type="submission" date="2016-08" db="EMBL/GenBank/DDBJ databases">
        <authorList>
            <person name="Seilhamer J.J."/>
        </authorList>
    </citation>
    <scope>NUCLEOTIDE SEQUENCE [LARGE SCALE GENOMIC DNA]</scope>
    <source>
        <strain evidence="3 4">KH-18-2</strain>
    </source>
</reference>
<evidence type="ECO:0000256" key="2">
    <source>
        <dbReference type="ARBA" id="ARBA00022801"/>
    </source>
</evidence>